<dbReference type="InterPro" id="IPR029419">
    <property type="entry name" value="Arg_succ_lyase_C"/>
</dbReference>
<dbReference type="GO" id="GO:0004056">
    <property type="term" value="F:argininosuccinate lyase activity"/>
    <property type="evidence" value="ECO:0007669"/>
    <property type="project" value="UniProtKB-EC"/>
</dbReference>
<dbReference type="PROSITE" id="PS00163">
    <property type="entry name" value="FUMARATE_LYASES"/>
    <property type="match status" value="1"/>
</dbReference>
<dbReference type="SUPFAM" id="SSF48557">
    <property type="entry name" value="L-aspartase-like"/>
    <property type="match status" value="1"/>
</dbReference>
<dbReference type="InterPro" id="IPR022761">
    <property type="entry name" value="Fumarate_lyase_N"/>
</dbReference>
<evidence type="ECO:0000256" key="1">
    <source>
        <dbReference type="ARBA" id="ARBA00004941"/>
    </source>
</evidence>
<accession>A0ABS5PKP3</accession>
<keyword evidence="3 6" id="KW-0055">Arginine biosynthesis</keyword>
<comment type="pathway">
    <text evidence="1 6">Amino-acid biosynthesis; L-arginine biosynthesis; L-arginine from L-ornithine and carbamoyl phosphate: step 3/3.</text>
</comment>
<proteinExistence type="inferred from homology"/>
<reference evidence="9 10" key="1">
    <citation type="submission" date="2021-05" db="EMBL/GenBank/DDBJ databases">
        <title>Fusibacter ferrireducens sp. nov., an anaerobic, sulfur- and Fe-reducing bacterium isolated from the mangrove sediment.</title>
        <authorList>
            <person name="Qiu D."/>
        </authorList>
    </citation>
    <scope>NUCLEOTIDE SEQUENCE [LARGE SCALE GENOMIC DNA]</scope>
    <source>
        <strain evidence="9 10">DSM 12116</strain>
    </source>
</reference>
<dbReference type="Gene3D" id="1.10.275.10">
    <property type="entry name" value="Fumarase/aspartase (N-terminal domain)"/>
    <property type="match status" value="1"/>
</dbReference>
<keyword evidence="5 6" id="KW-0456">Lyase</keyword>
<feature type="domain" description="Argininosuccinate lyase C-terminal" evidence="8">
    <location>
        <begin position="364"/>
        <end position="431"/>
    </location>
</feature>
<evidence type="ECO:0000259" key="7">
    <source>
        <dbReference type="Pfam" id="PF00206"/>
    </source>
</evidence>
<protein>
    <recommendedName>
        <fullName evidence="2 6">Argininosuccinate lyase</fullName>
        <shortName evidence="6">ASAL</shortName>
        <ecNumber evidence="2 6">4.3.2.1</ecNumber>
    </recommendedName>
    <alternativeName>
        <fullName evidence="6">Arginosuccinase</fullName>
    </alternativeName>
</protein>
<dbReference type="InterPro" id="IPR020557">
    <property type="entry name" value="Fumarate_lyase_CS"/>
</dbReference>
<dbReference type="CDD" id="cd01359">
    <property type="entry name" value="Argininosuccinate_lyase"/>
    <property type="match status" value="1"/>
</dbReference>
<dbReference type="PANTHER" id="PTHR43814">
    <property type="entry name" value="ARGININOSUCCINATE LYASE"/>
    <property type="match status" value="1"/>
</dbReference>
<keyword evidence="10" id="KW-1185">Reference proteome</keyword>
<dbReference type="Gene3D" id="1.20.200.10">
    <property type="entry name" value="Fumarase/aspartase (Central domain)"/>
    <property type="match status" value="1"/>
</dbReference>
<dbReference type="RefSeq" id="WP_213235381.1">
    <property type="nucleotide sequence ID" value="NZ_JAHBCL010000003.1"/>
</dbReference>
<evidence type="ECO:0000256" key="6">
    <source>
        <dbReference type="HAMAP-Rule" id="MF_00006"/>
    </source>
</evidence>
<dbReference type="InterPro" id="IPR000362">
    <property type="entry name" value="Fumarate_lyase_fam"/>
</dbReference>
<dbReference type="Proteomes" id="UP000746471">
    <property type="component" value="Unassembled WGS sequence"/>
</dbReference>
<dbReference type="PRINTS" id="PR00149">
    <property type="entry name" value="FUMRATELYASE"/>
</dbReference>
<evidence type="ECO:0000256" key="4">
    <source>
        <dbReference type="ARBA" id="ARBA00022605"/>
    </source>
</evidence>
<dbReference type="Pfam" id="PF00206">
    <property type="entry name" value="Lyase_1"/>
    <property type="match status" value="1"/>
</dbReference>
<keyword evidence="4 6" id="KW-0028">Amino-acid biosynthesis</keyword>
<evidence type="ECO:0000256" key="5">
    <source>
        <dbReference type="ARBA" id="ARBA00023239"/>
    </source>
</evidence>
<comment type="caution">
    <text evidence="9">The sequence shown here is derived from an EMBL/GenBank/DDBJ whole genome shotgun (WGS) entry which is preliminary data.</text>
</comment>
<organism evidence="9 10">
    <name type="scientific">Fusibacter paucivorans</name>
    <dbReference type="NCBI Taxonomy" id="76009"/>
    <lineage>
        <taxon>Bacteria</taxon>
        <taxon>Bacillati</taxon>
        <taxon>Bacillota</taxon>
        <taxon>Clostridia</taxon>
        <taxon>Eubacteriales</taxon>
        <taxon>Eubacteriales Family XII. Incertae Sedis</taxon>
        <taxon>Fusibacter</taxon>
    </lineage>
</organism>
<dbReference type="EMBL" id="JAHBCL010000003">
    <property type="protein sequence ID" value="MBS7525596.1"/>
    <property type="molecule type" value="Genomic_DNA"/>
</dbReference>
<comment type="similarity">
    <text evidence="6">Belongs to the lyase 1 family. Argininosuccinate lyase subfamily.</text>
</comment>
<dbReference type="PRINTS" id="PR00145">
    <property type="entry name" value="ARGSUCLYASE"/>
</dbReference>
<feature type="domain" description="Fumarate lyase N-terminal" evidence="7">
    <location>
        <begin position="7"/>
        <end position="301"/>
    </location>
</feature>
<dbReference type="InterPro" id="IPR008948">
    <property type="entry name" value="L-Aspartase-like"/>
</dbReference>
<dbReference type="Pfam" id="PF14698">
    <property type="entry name" value="ASL_C2"/>
    <property type="match status" value="1"/>
</dbReference>
<evidence type="ECO:0000259" key="8">
    <source>
        <dbReference type="Pfam" id="PF14698"/>
    </source>
</evidence>
<dbReference type="Gene3D" id="1.10.40.30">
    <property type="entry name" value="Fumarase/aspartase (C-terminal domain)"/>
    <property type="match status" value="1"/>
</dbReference>
<sequence>MEKLWNGRFAKDTSKETDLFNASIGFEQRLYPYDILGSYYHVQMLANQNIIDDSDAAAIQDGLKKVYHLIKSDSYTFKLSLEDIHMNIEAYLIDTLGETGKRLHTGRSRNDQVALDMRLYAKDVVIDQIKKLTALIETLNAIAKVHTKTIMPGFTHLQQAQPITLAHHLLAYVEKFKRDTSRLFDIYARLDEMPLGSGALASTSYPINRDFVKDALVFDRLTANSIDAVSDRDYLVEIMAAYALMAVHMSSLAEEIIIWNSQLFNFIELDDAYSTGSSIMPQKKNPDIAELVRGKSGRIIGHLSGMLVTLKGLPLAYNKDLQEDKESFFDTTDQIGNMLSMLERLLATASFNVETMYQATLKGFTEATDLADYLVKKGLPFRDCHHIIGAIVKEASDRGTTLSEMTLDAYKTHSSLFEADLYDVIDLLAIVSSRRHTGGPAPEVTAAQVGTNETWLSAQKTAAASLSSPLALLEAALK</sequence>
<dbReference type="InterPro" id="IPR024083">
    <property type="entry name" value="Fumarase/histidase_N"/>
</dbReference>
<dbReference type="PANTHER" id="PTHR43814:SF1">
    <property type="entry name" value="ARGININOSUCCINATE LYASE"/>
    <property type="match status" value="1"/>
</dbReference>
<dbReference type="EC" id="4.3.2.1" evidence="2 6"/>
<dbReference type="HAMAP" id="MF_00006">
    <property type="entry name" value="Arg_succ_lyase"/>
    <property type="match status" value="1"/>
</dbReference>
<dbReference type="NCBIfam" id="TIGR00838">
    <property type="entry name" value="argH"/>
    <property type="match status" value="1"/>
</dbReference>
<keyword evidence="6" id="KW-0963">Cytoplasm</keyword>
<name>A0ABS5PKP3_9FIRM</name>
<gene>
    <name evidence="6 9" type="primary">argH</name>
    <name evidence="9" type="ORF">KHM83_02760</name>
</gene>
<evidence type="ECO:0000256" key="2">
    <source>
        <dbReference type="ARBA" id="ARBA00012338"/>
    </source>
</evidence>
<comment type="subcellular location">
    <subcellularLocation>
        <location evidence="6">Cytoplasm</location>
    </subcellularLocation>
</comment>
<dbReference type="InterPro" id="IPR009049">
    <property type="entry name" value="Argininosuccinate_lyase"/>
</dbReference>
<comment type="catalytic activity">
    <reaction evidence="6">
        <text>2-(N(omega)-L-arginino)succinate = fumarate + L-arginine</text>
        <dbReference type="Rhea" id="RHEA:24020"/>
        <dbReference type="ChEBI" id="CHEBI:29806"/>
        <dbReference type="ChEBI" id="CHEBI:32682"/>
        <dbReference type="ChEBI" id="CHEBI:57472"/>
        <dbReference type="EC" id="4.3.2.1"/>
    </reaction>
</comment>
<evidence type="ECO:0000313" key="10">
    <source>
        <dbReference type="Proteomes" id="UP000746471"/>
    </source>
</evidence>
<evidence type="ECO:0000313" key="9">
    <source>
        <dbReference type="EMBL" id="MBS7525596.1"/>
    </source>
</evidence>
<evidence type="ECO:0000256" key="3">
    <source>
        <dbReference type="ARBA" id="ARBA00022571"/>
    </source>
</evidence>